<gene>
    <name evidence="1" type="ORF">RCL2_000783600</name>
</gene>
<dbReference type="InterPro" id="IPR005366">
    <property type="entry name" value="EMC8/9"/>
</dbReference>
<name>A0A8H3L322_9GLOM</name>
<evidence type="ECO:0000313" key="2">
    <source>
        <dbReference type="Proteomes" id="UP000615446"/>
    </source>
</evidence>
<dbReference type="EMBL" id="BLAL01000050">
    <property type="protein sequence ID" value="GES80562.1"/>
    <property type="molecule type" value="Genomic_DNA"/>
</dbReference>
<proteinExistence type="predicted"/>
<dbReference type="CDD" id="cd08060">
    <property type="entry name" value="MPN_UPF0172"/>
    <property type="match status" value="1"/>
</dbReference>
<dbReference type="AlphaFoldDB" id="A0A8H3L322"/>
<protein>
    <submittedName>
        <fullName evidence="1">ER membrane protein complex subunit 8-like</fullName>
    </submittedName>
</protein>
<dbReference type="Proteomes" id="UP000615446">
    <property type="component" value="Unassembled WGS sequence"/>
</dbReference>
<organism evidence="1 2">
    <name type="scientific">Rhizophagus clarus</name>
    <dbReference type="NCBI Taxonomy" id="94130"/>
    <lineage>
        <taxon>Eukaryota</taxon>
        <taxon>Fungi</taxon>
        <taxon>Fungi incertae sedis</taxon>
        <taxon>Mucoromycota</taxon>
        <taxon>Glomeromycotina</taxon>
        <taxon>Glomeromycetes</taxon>
        <taxon>Glomerales</taxon>
        <taxon>Glomeraceae</taxon>
        <taxon>Rhizophagus</taxon>
    </lineage>
</organism>
<reference evidence="1" key="1">
    <citation type="submission" date="2019-10" db="EMBL/GenBank/DDBJ databases">
        <title>Conservation and host-specific expression of non-tandemly repeated heterogenous ribosome RNA gene in arbuscular mycorrhizal fungi.</title>
        <authorList>
            <person name="Maeda T."/>
            <person name="Kobayashi Y."/>
            <person name="Nakagawa T."/>
            <person name="Ezawa T."/>
            <person name="Yamaguchi K."/>
            <person name="Bino T."/>
            <person name="Nishimoto Y."/>
            <person name="Shigenobu S."/>
            <person name="Kawaguchi M."/>
        </authorList>
    </citation>
    <scope>NUCLEOTIDE SEQUENCE</scope>
    <source>
        <strain evidence="1">HR1</strain>
    </source>
</reference>
<dbReference type="PANTHER" id="PTHR12941:SF10">
    <property type="entry name" value="ER MEMBRANE PROTEIN COMPLEX SUBUNIT 8_9 HOMOLOG"/>
    <property type="match status" value="1"/>
</dbReference>
<comment type="caution">
    <text evidence="1">The sequence shown here is derived from an EMBL/GenBank/DDBJ whole genome shotgun (WGS) entry which is preliminary data.</text>
</comment>
<dbReference type="GO" id="GO:0072546">
    <property type="term" value="C:EMC complex"/>
    <property type="evidence" value="ECO:0007669"/>
    <property type="project" value="InterPro"/>
</dbReference>
<dbReference type="OrthoDB" id="194468at2759"/>
<accession>A0A8H3L322</accession>
<evidence type="ECO:0000313" key="1">
    <source>
        <dbReference type="EMBL" id="GES80562.1"/>
    </source>
</evidence>
<dbReference type="Pfam" id="PF03665">
    <property type="entry name" value="UPF0172"/>
    <property type="match status" value="1"/>
</dbReference>
<dbReference type="PANTHER" id="PTHR12941">
    <property type="entry name" value="ER MEMBRANE PROTEIN COMPLEX"/>
    <property type="match status" value="1"/>
</dbReference>
<sequence>MLFLLVHVLVGLIGDNVKLIRNYGIQNITIRNFRSTQIISGVKRLRTVTARTFRHGILPANPVNIHSNSIELTIRDKIDRISQFIFLVHIQHISYLLKQGGINTCALYVLHVNKLSFICLGNMESASEHFKFYIEYYSTVNGVLLAQELDNDKSDKIIIADSVPLFHHWNTLTPMLEVGLQQIDIYAERNKFKIVGYYHANERVDDNKLPPFGQKIASKILENFNNNAISLLVQNSKLSPEEPEIAIVPYIFKENQWRPHNKAFSKVVDSTQSSTFALDNNELPNLVSSSIRKKHFEYLYDLDEHLENIELDWLSNIKVVELAFEQNSKSK</sequence>